<dbReference type="GO" id="GO:0008395">
    <property type="term" value="F:steroid hydroxylase activity"/>
    <property type="evidence" value="ECO:0007669"/>
    <property type="project" value="TreeGrafter"/>
</dbReference>
<dbReference type="Pfam" id="PF00067">
    <property type="entry name" value="p450"/>
    <property type="match status" value="1"/>
</dbReference>
<evidence type="ECO:0000256" key="7">
    <source>
        <dbReference type="SAM" id="MobiDB-lite"/>
    </source>
</evidence>
<dbReference type="GO" id="GO:0005506">
    <property type="term" value="F:iron ion binding"/>
    <property type="evidence" value="ECO:0007669"/>
    <property type="project" value="InterPro"/>
</dbReference>
<evidence type="ECO:0000256" key="5">
    <source>
        <dbReference type="ARBA" id="ARBA00023004"/>
    </source>
</evidence>
<evidence type="ECO:0000256" key="4">
    <source>
        <dbReference type="ARBA" id="ARBA00023002"/>
    </source>
</evidence>
<dbReference type="SUPFAM" id="SSF48264">
    <property type="entry name" value="Cytochrome P450"/>
    <property type="match status" value="1"/>
</dbReference>
<comment type="similarity">
    <text evidence="1">Belongs to the cytochrome P450 family.</text>
</comment>
<dbReference type="EMBL" id="CAFBMH010000141">
    <property type="protein sequence ID" value="CAB4930922.1"/>
    <property type="molecule type" value="Genomic_DNA"/>
</dbReference>
<keyword evidence="4" id="KW-0560">Oxidoreductase</keyword>
<accession>A0A6J7NXX8</accession>
<dbReference type="FunFam" id="1.10.630.10:FF:000018">
    <property type="entry name" value="Cytochrome P450 monooxygenase"/>
    <property type="match status" value="1"/>
</dbReference>
<dbReference type="Gene3D" id="1.10.630.10">
    <property type="entry name" value="Cytochrome P450"/>
    <property type="match status" value="1"/>
</dbReference>
<reference evidence="9" key="1">
    <citation type="submission" date="2020-05" db="EMBL/GenBank/DDBJ databases">
        <authorList>
            <person name="Chiriac C."/>
            <person name="Salcher M."/>
            <person name="Ghai R."/>
            <person name="Kavagutti S V."/>
        </authorList>
    </citation>
    <scope>NUCLEOTIDE SEQUENCE</scope>
</reference>
<dbReference type="PRINTS" id="PR00359">
    <property type="entry name" value="BP450"/>
</dbReference>
<dbReference type="InterPro" id="IPR036396">
    <property type="entry name" value="Cyt_P450_sf"/>
</dbReference>
<dbReference type="GO" id="GO:0020037">
    <property type="term" value="F:heme binding"/>
    <property type="evidence" value="ECO:0007669"/>
    <property type="project" value="InterPro"/>
</dbReference>
<keyword evidence="3" id="KW-0479">Metal-binding</keyword>
<feature type="region of interest" description="Disordered" evidence="7">
    <location>
        <begin position="407"/>
        <end position="432"/>
    </location>
</feature>
<organism evidence="9">
    <name type="scientific">freshwater metagenome</name>
    <dbReference type="NCBI Taxonomy" id="449393"/>
    <lineage>
        <taxon>unclassified sequences</taxon>
        <taxon>metagenomes</taxon>
        <taxon>ecological metagenomes</taxon>
    </lineage>
</organism>
<evidence type="ECO:0000313" key="9">
    <source>
        <dbReference type="EMBL" id="CAB4995679.1"/>
    </source>
</evidence>
<gene>
    <name evidence="8" type="ORF">UFOPK3543_02651</name>
    <name evidence="9" type="ORF">UFOPK3967_01308</name>
</gene>
<dbReference type="PANTHER" id="PTHR46696:SF4">
    <property type="entry name" value="BIOTIN BIOSYNTHESIS CYTOCHROME P450"/>
    <property type="match status" value="1"/>
</dbReference>
<sequence length="432" mass="48773">MRLDEVDLLDFDRFQRGEHHDMFTVLRGSGNGIHFIDEPDGPGFWAITRIDHLREVNRETEVFSSNKGGTQIHTAPADDFAAQMRRESIMLDMDPPKHTRYRLLVNKGFTPRMIGLLETYLENRTRVIVDKVCETGGCDFVTELSSELPLQAIAEMMGIPLEDRSRIFDWTNRMIGSSDPEFAATPEDVSEAFTELYAYSHALQQRRRDTPTDDIVTTLLNAEVQGDKLSEFEFDMFFLLLCVAGNETTRNTISHGMHAFMTNPEQWRRFVADPEANMAGAMEEVLRWATPVLHFRRTAARDHNLGGTAIKEGDKVVMWHISANRDERAFADPFAFDIGRSPNDHVAFGGGGPHFCLGANLARMEMRLMFREMAMRLGDMTLAGEPQYLRSNFIGGIKHMPVTFTPTSSTNTPPMERLGGAATRSPRGYGAR</sequence>
<protein>
    <submittedName>
        <fullName evidence="9">Unannotated protein</fullName>
    </submittedName>
</protein>
<dbReference type="CDD" id="cd11033">
    <property type="entry name" value="CYP142-like"/>
    <property type="match status" value="1"/>
</dbReference>
<dbReference type="GO" id="GO:0036199">
    <property type="term" value="F:cholest-4-en-3-one 26-monooxygenase activity"/>
    <property type="evidence" value="ECO:0007669"/>
    <property type="project" value="TreeGrafter"/>
</dbReference>
<dbReference type="PANTHER" id="PTHR46696">
    <property type="entry name" value="P450, PUTATIVE (EUROFUNG)-RELATED"/>
    <property type="match status" value="1"/>
</dbReference>
<keyword evidence="6" id="KW-0503">Monooxygenase</keyword>
<keyword evidence="2" id="KW-0349">Heme</keyword>
<name>A0A6J7NXX8_9ZZZZ</name>
<dbReference type="InterPro" id="IPR001128">
    <property type="entry name" value="Cyt_P450"/>
</dbReference>
<evidence type="ECO:0000256" key="6">
    <source>
        <dbReference type="ARBA" id="ARBA00023033"/>
    </source>
</evidence>
<evidence type="ECO:0000256" key="1">
    <source>
        <dbReference type="ARBA" id="ARBA00010617"/>
    </source>
</evidence>
<evidence type="ECO:0000313" key="8">
    <source>
        <dbReference type="EMBL" id="CAB4930922.1"/>
    </source>
</evidence>
<evidence type="ECO:0000256" key="2">
    <source>
        <dbReference type="ARBA" id="ARBA00022617"/>
    </source>
</evidence>
<evidence type="ECO:0000256" key="3">
    <source>
        <dbReference type="ARBA" id="ARBA00022723"/>
    </source>
</evidence>
<dbReference type="GO" id="GO:0006707">
    <property type="term" value="P:cholesterol catabolic process"/>
    <property type="evidence" value="ECO:0007669"/>
    <property type="project" value="TreeGrafter"/>
</dbReference>
<dbReference type="EMBL" id="CAFBOS010000070">
    <property type="protein sequence ID" value="CAB4995679.1"/>
    <property type="molecule type" value="Genomic_DNA"/>
</dbReference>
<keyword evidence="5" id="KW-0408">Iron</keyword>
<dbReference type="AlphaFoldDB" id="A0A6J7NXX8"/>
<dbReference type="InterPro" id="IPR002397">
    <property type="entry name" value="Cyt_P450_B"/>
</dbReference>
<proteinExistence type="inferred from homology"/>